<dbReference type="AlphaFoldDB" id="A0A6J7SDB3"/>
<dbReference type="EMBL" id="CAFAAQ010000291">
    <property type="protein sequence ID" value="CAB4826874.1"/>
    <property type="molecule type" value="Genomic_DNA"/>
</dbReference>
<gene>
    <name evidence="2" type="ORF">UFOPK3046_02082</name>
    <name evidence="3" type="ORF">UFOPK4173_01663</name>
</gene>
<feature type="region of interest" description="Disordered" evidence="1">
    <location>
        <begin position="1"/>
        <end position="29"/>
    </location>
</feature>
<proteinExistence type="predicted"/>
<evidence type="ECO:0000256" key="1">
    <source>
        <dbReference type="SAM" id="MobiDB-lite"/>
    </source>
</evidence>
<evidence type="ECO:0000313" key="2">
    <source>
        <dbReference type="EMBL" id="CAB4826874.1"/>
    </source>
</evidence>
<name>A0A6J7SDB3_9ZZZZ</name>
<protein>
    <submittedName>
        <fullName evidence="3">Unannotated protein</fullName>
    </submittedName>
</protein>
<sequence length="54" mass="5634">MVGQPRSMRRTHSSSPALDPSDGTVDVGSEGAALLDAALRPKPKNPLCYASDPL</sequence>
<accession>A0A6J7SDB3</accession>
<organism evidence="3">
    <name type="scientific">freshwater metagenome</name>
    <dbReference type="NCBI Taxonomy" id="449393"/>
    <lineage>
        <taxon>unclassified sequences</taxon>
        <taxon>metagenomes</taxon>
        <taxon>ecological metagenomes</taxon>
    </lineage>
</organism>
<evidence type="ECO:0000313" key="3">
    <source>
        <dbReference type="EMBL" id="CAB5039314.1"/>
    </source>
</evidence>
<reference evidence="3" key="1">
    <citation type="submission" date="2020-05" db="EMBL/GenBank/DDBJ databases">
        <authorList>
            <person name="Chiriac C."/>
            <person name="Salcher M."/>
            <person name="Ghai R."/>
            <person name="Kavagutti S V."/>
        </authorList>
    </citation>
    <scope>NUCLEOTIDE SEQUENCE</scope>
</reference>
<dbReference type="EMBL" id="CAFBPW010000242">
    <property type="protein sequence ID" value="CAB5039314.1"/>
    <property type="molecule type" value="Genomic_DNA"/>
</dbReference>